<dbReference type="InterPro" id="IPR036513">
    <property type="entry name" value="STAS_dom_sf"/>
</dbReference>
<sequence length="93" mass="9841">MSNQSTVALPDLVTLHVASGVLQAMSKSLESQTETTATVDAQGLQIFDSSAVAVLLELKRGLAQKGRQLQVINQPPKLLELVALYGVSELLPA</sequence>
<dbReference type="Proteomes" id="UP001265700">
    <property type="component" value="Unassembled WGS sequence"/>
</dbReference>
<dbReference type="Gene3D" id="3.30.750.24">
    <property type="entry name" value="STAS domain"/>
    <property type="match status" value="1"/>
</dbReference>
<gene>
    <name evidence="2" type="ORF">J2W49_003030</name>
</gene>
<dbReference type="PROSITE" id="PS50801">
    <property type="entry name" value="STAS"/>
    <property type="match status" value="1"/>
</dbReference>
<comment type="caution">
    <text evidence="2">The sequence shown here is derived from an EMBL/GenBank/DDBJ whole genome shotgun (WGS) entry which is preliminary data.</text>
</comment>
<dbReference type="InterPro" id="IPR002645">
    <property type="entry name" value="STAS_dom"/>
</dbReference>
<accession>A0ABU1WPW4</accession>
<dbReference type="SUPFAM" id="SSF52091">
    <property type="entry name" value="SpoIIaa-like"/>
    <property type="match status" value="1"/>
</dbReference>
<feature type="domain" description="STAS" evidence="1">
    <location>
        <begin position="1"/>
        <end position="93"/>
    </location>
</feature>
<proteinExistence type="predicted"/>
<evidence type="ECO:0000313" key="3">
    <source>
        <dbReference type="Proteomes" id="UP001265700"/>
    </source>
</evidence>
<organism evidence="2 3">
    <name type="scientific">Hydrogenophaga palleronii</name>
    <dbReference type="NCBI Taxonomy" id="65655"/>
    <lineage>
        <taxon>Bacteria</taxon>
        <taxon>Pseudomonadati</taxon>
        <taxon>Pseudomonadota</taxon>
        <taxon>Betaproteobacteria</taxon>
        <taxon>Burkholderiales</taxon>
        <taxon>Comamonadaceae</taxon>
        <taxon>Hydrogenophaga</taxon>
    </lineage>
</organism>
<dbReference type="RefSeq" id="WP_310317691.1">
    <property type="nucleotide sequence ID" value="NZ_JAVDWU010000006.1"/>
</dbReference>
<name>A0ABU1WPW4_9BURK</name>
<reference evidence="2 3" key="1">
    <citation type="submission" date="2023-07" db="EMBL/GenBank/DDBJ databases">
        <title>Sorghum-associated microbial communities from plants grown in Nebraska, USA.</title>
        <authorList>
            <person name="Schachtman D."/>
        </authorList>
    </citation>
    <scope>NUCLEOTIDE SEQUENCE [LARGE SCALE GENOMIC DNA]</scope>
    <source>
        <strain evidence="2 3">4249</strain>
    </source>
</reference>
<protein>
    <submittedName>
        <fullName evidence="2">Phospholipid transport system transporter-binding protein</fullName>
    </submittedName>
</protein>
<evidence type="ECO:0000259" key="1">
    <source>
        <dbReference type="PROSITE" id="PS50801"/>
    </source>
</evidence>
<dbReference type="EMBL" id="JAVDWU010000006">
    <property type="protein sequence ID" value="MDR7151057.1"/>
    <property type="molecule type" value="Genomic_DNA"/>
</dbReference>
<keyword evidence="3" id="KW-1185">Reference proteome</keyword>
<dbReference type="InterPro" id="IPR058548">
    <property type="entry name" value="MlaB-like_STAS"/>
</dbReference>
<evidence type="ECO:0000313" key="2">
    <source>
        <dbReference type="EMBL" id="MDR7151057.1"/>
    </source>
</evidence>
<dbReference type="Pfam" id="PF13466">
    <property type="entry name" value="STAS_2"/>
    <property type="match status" value="1"/>
</dbReference>